<keyword evidence="1" id="KW-0472">Membrane</keyword>
<dbReference type="Proteomes" id="UP000572722">
    <property type="component" value="Unassembled WGS sequence"/>
</dbReference>
<comment type="caution">
    <text evidence="2">The sequence shown here is derived from an EMBL/GenBank/DDBJ whole genome shotgun (WGS) entry which is preliminary data.</text>
</comment>
<evidence type="ECO:0000313" key="2">
    <source>
        <dbReference type="EMBL" id="NOI83316.1"/>
    </source>
</evidence>
<dbReference type="AlphaFoldDB" id="A0AAE5LK11"/>
<name>A0AAE5LK11_9VIBR</name>
<feature type="transmembrane region" description="Helical" evidence="1">
    <location>
        <begin position="6"/>
        <end position="22"/>
    </location>
</feature>
<feature type="transmembrane region" description="Helical" evidence="1">
    <location>
        <begin position="71"/>
        <end position="88"/>
    </location>
</feature>
<gene>
    <name evidence="2" type="ORF">F0237_21900</name>
</gene>
<organism evidence="2 3">
    <name type="scientific">Vibrio tubiashii</name>
    <dbReference type="NCBI Taxonomy" id="29498"/>
    <lineage>
        <taxon>Bacteria</taxon>
        <taxon>Pseudomonadati</taxon>
        <taxon>Pseudomonadota</taxon>
        <taxon>Gammaproteobacteria</taxon>
        <taxon>Vibrionales</taxon>
        <taxon>Vibrionaceae</taxon>
        <taxon>Vibrio</taxon>
        <taxon>Vibrio oreintalis group</taxon>
    </lineage>
</organism>
<sequence length="92" mass="10250">MIVETVLFFVVSALVLATLYRVSKLRWSHTLAKALFILTLAVLAGQYLVIFKDGSSLSFFSAITPDYSSNVIVQFSSLVIVFLLSFCIPKNR</sequence>
<accession>A0AAE5LK11</accession>
<evidence type="ECO:0000256" key="1">
    <source>
        <dbReference type="SAM" id="Phobius"/>
    </source>
</evidence>
<dbReference type="RefSeq" id="WP_171325474.1">
    <property type="nucleotide sequence ID" value="NZ_VTXO01000015.1"/>
</dbReference>
<keyword evidence="1" id="KW-1133">Transmembrane helix</keyword>
<keyword evidence="1" id="KW-0812">Transmembrane</keyword>
<dbReference type="EMBL" id="VTXO01000015">
    <property type="protein sequence ID" value="NOI83316.1"/>
    <property type="molecule type" value="Genomic_DNA"/>
</dbReference>
<protein>
    <submittedName>
        <fullName evidence="2">Uncharacterized protein</fullName>
    </submittedName>
</protein>
<evidence type="ECO:0000313" key="3">
    <source>
        <dbReference type="Proteomes" id="UP000572722"/>
    </source>
</evidence>
<feature type="transmembrane region" description="Helical" evidence="1">
    <location>
        <begin position="34"/>
        <end position="51"/>
    </location>
</feature>
<reference evidence="2 3" key="1">
    <citation type="submission" date="2019-08" db="EMBL/GenBank/DDBJ databases">
        <title>Draft genome sequencing and comparative genomics of hatchery-associated Vibrios.</title>
        <authorList>
            <person name="Kehlet-Delgado H."/>
            <person name="Mueller R.S."/>
        </authorList>
    </citation>
    <scope>NUCLEOTIDE SEQUENCE [LARGE SCALE GENOMIC DNA]</scope>
    <source>
        <strain evidence="2 3">01-65-5-1</strain>
    </source>
</reference>
<proteinExistence type="predicted"/>